<evidence type="ECO:0000313" key="2">
    <source>
        <dbReference type="Proteomes" id="UP001153069"/>
    </source>
</evidence>
<name>A0A9N8EWW1_9STRA</name>
<keyword evidence="2" id="KW-1185">Reference proteome</keyword>
<dbReference type="InterPro" id="IPR011889">
    <property type="entry name" value="Liste_lipo_26"/>
</dbReference>
<dbReference type="Proteomes" id="UP001153069">
    <property type="component" value="Unassembled WGS sequence"/>
</dbReference>
<dbReference type="EMBL" id="CAICTM010002571">
    <property type="protein sequence ID" value="CAB9529657.1"/>
    <property type="molecule type" value="Genomic_DNA"/>
</dbReference>
<dbReference type="AlphaFoldDB" id="A0A9N8EWW1"/>
<gene>
    <name evidence="1" type="ORF">SEMRO_2573_G331690.1</name>
</gene>
<dbReference type="Pfam" id="PF03382">
    <property type="entry name" value="DUF285"/>
    <property type="match status" value="1"/>
</dbReference>
<accession>A0A9N8EWW1</accession>
<reference evidence="1" key="1">
    <citation type="submission" date="2020-06" db="EMBL/GenBank/DDBJ databases">
        <authorList>
            <consortium name="Plant Systems Biology data submission"/>
        </authorList>
    </citation>
    <scope>NUCLEOTIDE SEQUENCE</scope>
    <source>
        <strain evidence="1">D6</strain>
    </source>
</reference>
<dbReference type="NCBIfam" id="TIGR02167">
    <property type="entry name" value="Liste_lipo_26"/>
    <property type="match status" value="2"/>
</dbReference>
<proteinExistence type="predicted"/>
<organism evidence="1 2">
    <name type="scientific">Seminavis robusta</name>
    <dbReference type="NCBI Taxonomy" id="568900"/>
    <lineage>
        <taxon>Eukaryota</taxon>
        <taxon>Sar</taxon>
        <taxon>Stramenopiles</taxon>
        <taxon>Ochrophyta</taxon>
        <taxon>Bacillariophyta</taxon>
        <taxon>Bacillariophyceae</taxon>
        <taxon>Bacillariophycidae</taxon>
        <taxon>Naviculales</taxon>
        <taxon>Naviculaceae</taxon>
        <taxon>Seminavis</taxon>
    </lineage>
</organism>
<protein>
    <submittedName>
        <fullName evidence="1">(LipO)protein</fullName>
    </submittedName>
</protein>
<evidence type="ECO:0000313" key="1">
    <source>
        <dbReference type="EMBL" id="CAB9529657.1"/>
    </source>
</evidence>
<dbReference type="OrthoDB" id="198852at2759"/>
<dbReference type="InterPro" id="IPR005046">
    <property type="entry name" value="DUF285"/>
</dbReference>
<sequence length="300" mass="34408">MTTTTAFTCIPSWHKRQSSMLLPCSFQLVAMLLVLLGDNVHSLRGSSSLLSSPTPSPPDDYYDTWEPRCFQTTQELRDAVNSYQGQDHLNVTLGEQYGWPIGQWCVSNIHDFSNLFQNYHHQPHHQHFNEPLDHWDMSLARDVSGMFQNCHEFNQPLDHWDLSEVTSMARMFASAKSFRQDIDMWDTSQVRDMSYMFLHAHAFSGKNLDAWDLRSLVTTEGMFRDARSIDPTKLHWDISSIPNTHRMFSETPSVSLAAANMMRQNITEPPAQSMVRKRPNHAGLRISSVVEPISSSELHP</sequence>
<comment type="caution">
    <text evidence="1">The sequence shown here is derived from an EMBL/GenBank/DDBJ whole genome shotgun (WGS) entry which is preliminary data.</text>
</comment>